<organism evidence="5 6">
    <name type="scientific">Sulfuracidifex tepidarius</name>
    <dbReference type="NCBI Taxonomy" id="1294262"/>
    <lineage>
        <taxon>Archaea</taxon>
        <taxon>Thermoproteota</taxon>
        <taxon>Thermoprotei</taxon>
        <taxon>Sulfolobales</taxon>
        <taxon>Sulfolobaceae</taxon>
        <taxon>Sulfuracidifex</taxon>
    </lineage>
</organism>
<evidence type="ECO:0000259" key="4">
    <source>
        <dbReference type="Pfam" id="PF01923"/>
    </source>
</evidence>
<dbReference type="GO" id="GO:0005524">
    <property type="term" value="F:ATP binding"/>
    <property type="evidence" value="ECO:0007669"/>
    <property type="project" value="UniProtKB-KW"/>
</dbReference>
<dbReference type="Proteomes" id="UP000325030">
    <property type="component" value="Chromosome"/>
</dbReference>
<dbReference type="Pfam" id="PF01923">
    <property type="entry name" value="Cob_adeno_trans"/>
    <property type="match status" value="1"/>
</dbReference>
<dbReference type="PANTHER" id="PTHR12213">
    <property type="entry name" value="CORRINOID ADENOSYLTRANSFERASE"/>
    <property type="match status" value="1"/>
</dbReference>
<dbReference type="InterPro" id="IPR016030">
    <property type="entry name" value="CblAdoTrfase-like"/>
</dbReference>
<feature type="domain" description="Cobalamin adenosyltransferase-like" evidence="4">
    <location>
        <begin position="3"/>
        <end position="158"/>
    </location>
</feature>
<dbReference type="NCBIfam" id="TIGR00636">
    <property type="entry name" value="PduO_Nterm"/>
    <property type="match status" value="1"/>
</dbReference>
<dbReference type="InterPro" id="IPR029499">
    <property type="entry name" value="PduO-typ"/>
</dbReference>
<dbReference type="GeneID" id="41717557"/>
<dbReference type="InterPro" id="IPR036451">
    <property type="entry name" value="CblAdoTrfase-like_sf"/>
</dbReference>
<proteinExistence type="predicted"/>
<keyword evidence="1" id="KW-0808">Transferase</keyword>
<dbReference type="PANTHER" id="PTHR12213:SF0">
    <property type="entry name" value="CORRINOID ADENOSYLTRANSFERASE MMAB"/>
    <property type="match status" value="1"/>
</dbReference>
<keyword evidence="2" id="KW-0547">Nucleotide-binding</keyword>
<evidence type="ECO:0000313" key="6">
    <source>
        <dbReference type="Proteomes" id="UP000325030"/>
    </source>
</evidence>
<sequence length="173" mass="19492">MWYTGTGDKGKTKVPSMGEVWKNDRIVEALGNLDELNSILGIVTSLYPPLYDLITQIQSDIFSLSSEIAGFDMNFGYDKVKFLETSIEKTSANLPPLKNFVLPGGHEAASFLHMARSVCRRAERSVVSLIREENLMVKEVHIVYLNRLSSLLFVLALWVNKETNNPDVIWKGK</sequence>
<protein>
    <recommendedName>
        <fullName evidence="4">Cobalamin adenosyltransferase-like domain-containing protein</fullName>
    </recommendedName>
</protein>
<dbReference type="SUPFAM" id="SSF89028">
    <property type="entry name" value="Cobalamin adenosyltransferase-like"/>
    <property type="match status" value="1"/>
</dbReference>
<gene>
    <name evidence="5" type="ORF">IC007_1212</name>
</gene>
<evidence type="ECO:0000256" key="1">
    <source>
        <dbReference type="ARBA" id="ARBA00022679"/>
    </source>
</evidence>
<reference evidence="6" key="1">
    <citation type="submission" date="2018-09" db="EMBL/GenBank/DDBJ databases">
        <title>Complete Genome Sequencing of Sulfolobus sp. JCM 16834.</title>
        <authorList>
            <person name="Kato S."/>
            <person name="Itoh T."/>
            <person name="Ohkuma M."/>
        </authorList>
    </citation>
    <scope>NUCLEOTIDE SEQUENCE [LARGE SCALE GENOMIC DNA]</scope>
    <source>
        <strain evidence="6">IC-007</strain>
    </source>
</reference>
<dbReference type="RefSeq" id="WP_149564799.1">
    <property type="nucleotide sequence ID" value="NZ_AP018930.1"/>
</dbReference>
<evidence type="ECO:0000256" key="2">
    <source>
        <dbReference type="ARBA" id="ARBA00022741"/>
    </source>
</evidence>
<dbReference type="Gene3D" id="1.20.1200.10">
    <property type="entry name" value="Cobalamin adenosyltransferase-like"/>
    <property type="match status" value="1"/>
</dbReference>
<keyword evidence="3" id="KW-0067">ATP-binding</keyword>
<dbReference type="EMBL" id="AP018930">
    <property type="protein sequence ID" value="BBG26694.1"/>
    <property type="molecule type" value="Genomic_DNA"/>
</dbReference>
<name>A0A510E2G2_9CREN</name>
<dbReference type="AlphaFoldDB" id="A0A510E2G2"/>
<evidence type="ECO:0000313" key="5">
    <source>
        <dbReference type="EMBL" id="BBG26694.1"/>
    </source>
</evidence>
<accession>A0A510E2G2</accession>
<evidence type="ECO:0000256" key="3">
    <source>
        <dbReference type="ARBA" id="ARBA00022840"/>
    </source>
</evidence>
<dbReference type="GO" id="GO:0008817">
    <property type="term" value="F:corrinoid adenosyltransferase activity"/>
    <property type="evidence" value="ECO:0007669"/>
    <property type="project" value="TreeGrafter"/>
</dbReference>